<dbReference type="AlphaFoldDB" id="A0A0P1B6P5"/>
<feature type="compositionally biased region" description="Acidic residues" evidence="5">
    <location>
        <begin position="466"/>
        <end position="481"/>
    </location>
</feature>
<dbReference type="InterPro" id="IPR019787">
    <property type="entry name" value="Znf_PHD-finger"/>
</dbReference>
<organism evidence="7 8">
    <name type="scientific">Plasmopara halstedii</name>
    <name type="common">Downy mildew of sunflower</name>
    <dbReference type="NCBI Taxonomy" id="4781"/>
    <lineage>
        <taxon>Eukaryota</taxon>
        <taxon>Sar</taxon>
        <taxon>Stramenopiles</taxon>
        <taxon>Oomycota</taxon>
        <taxon>Peronosporomycetes</taxon>
        <taxon>Peronosporales</taxon>
        <taxon>Peronosporaceae</taxon>
        <taxon>Plasmopara</taxon>
    </lineage>
</organism>
<dbReference type="InterPro" id="IPR019786">
    <property type="entry name" value="Zinc_finger_PHD-type_CS"/>
</dbReference>
<evidence type="ECO:0000313" key="8">
    <source>
        <dbReference type="Proteomes" id="UP000054928"/>
    </source>
</evidence>
<feature type="compositionally biased region" description="Basic and acidic residues" evidence="5">
    <location>
        <begin position="373"/>
        <end position="392"/>
    </location>
</feature>
<evidence type="ECO:0000256" key="1">
    <source>
        <dbReference type="ARBA" id="ARBA00022723"/>
    </source>
</evidence>
<dbReference type="OMA" id="WVHGACD"/>
<keyword evidence="3" id="KW-0862">Zinc</keyword>
<evidence type="ECO:0000256" key="5">
    <source>
        <dbReference type="SAM" id="MobiDB-lite"/>
    </source>
</evidence>
<dbReference type="Proteomes" id="UP000054928">
    <property type="component" value="Unassembled WGS sequence"/>
</dbReference>
<feature type="domain" description="PHD-type" evidence="6">
    <location>
        <begin position="563"/>
        <end position="622"/>
    </location>
</feature>
<feature type="compositionally biased region" description="Polar residues" evidence="5">
    <location>
        <begin position="1"/>
        <end position="12"/>
    </location>
</feature>
<dbReference type="SMART" id="SM00249">
    <property type="entry name" value="PHD"/>
    <property type="match status" value="1"/>
</dbReference>
<dbReference type="GeneID" id="36402739"/>
<proteinExistence type="predicted"/>
<feature type="compositionally biased region" description="Low complexity" evidence="5">
    <location>
        <begin position="518"/>
        <end position="542"/>
    </location>
</feature>
<feature type="compositionally biased region" description="Basic residues" evidence="5">
    <location>
        <begin position="310"/>
        <end position="319"/>
    </location>
</feature>
<sequence>MPAKASGSSLVTRTRAHQALSQAAHSRPFRVGSDGLPLLPCHDAPVCTVPTSSPSPPAVALFGHVDTKQNVRAQLLAQYSRSQQLEQVNEMTLRIDTELELLRRSCFAARNALWANVTPDEFEFQPVPSDTWTPQPANDKLSLRKMKINGALDGSGREFYPPIKTHVKEVEAVEYVRDRPWPPQEYALKPVAKPMRGRGGKRKAAPMAAVLEPMPLLARTCRECKTQSTPLWRTHTKTVKIRKHVLKENAFKNVATDLANAFVAQNMAMMTPQMLELKTVNEKIDVDVCLACSLKLKRADLFDKKRLEKKRRERQKKGHVASAAVGEKKRNRQQISLKKHKKQEVSTQQGNGTDREIEDEKKDSSTPVVMLKFSKEEIKAATGSSRERLENRKHSRKDKKKKKKHRRKREQVDDTECDYATLNPSSEQINGHEYAEGAVESGITSQDLALEDDASTRLKALKVDAEPEPIESGFQEEEEEVAVPARSSSRKRKSVQYTESPAVVETSVSASKKRRTSLSRTSRSTRAASAAAAPAADTPASTGIKRSRSKKELTRERELRARGQYCPVCNEVYEDDDQSTFICCDSCELWVHGACDPSLSAELIAAMAKTEDKYICPLCAGRSTIDFVSMYALRRIRRLSTAAPRKEYPTSFISHLRTQKLNVFNIGVAFLTLSLSSQMVSYKQRFEAAVNDKEKLVQKVEVLEKLVLDLGGHLPDDDSKKVDAMALHARDDTTEALASSSAEEIKSKKYKLI</sequence>
<dbReference type="InterPro" id="IPR011011">
    <property type="entry name" value="Znf_FYVE_PHD"/>
</dbReference>
<dbReference type="OrthoDB" id="787137at2759"/>
<dbReference type="SUPFAM" id="SSF57903">
    <property type="entry name" value="FYVE/PHD zinc finger"/>
    <property type="match status" value="1"/>
</dbReference>
<accession>A0A0P1B6P5</accession>
<dbReference type="EMBL" id="CCYD01003101">
    <property type="protein sequence ID" value="CEG49949.1"/>
    <property type="molecule type" value="Genomic_DNA"/>
</dbReference>
<dbReference type="InterPro" id="IPR001965">
    <property type="entry name" value="Znf_PHD"/>
</dbReference>
<keyword evidence="1" id="KW-0479">Metal-binding</keyword>
<feature type="compositionally biased region" description="Basic residues" evidence="5">
    <location>
        <begin position="393"/>
        <end position="409"/>
    </location>
</feature>
<name>A0A0P1B6P5_PLAHL</name>
<evidence type="ECO:0000259" key="6">
    <source>
        <dbReference type="PROSITE" id="PS50016"/>
    </source>
</evidence>
<feature type="region of interest" description="Disordered" evidence="5">
    <location>
        <begin position="1"/>
        <end position="28"/>
    </location>
</feature>
<dbReference type="RefSeq" id="XP_024586318.1">
    <property type="nucleotide sequence ID" value="XM_024721194.1"/>
</dbReference>
<dbReference type="InterPro" id="IPR013083">
    <property type="entry name" value="Znf_RING/FYVE/PHD"/>
</dbReference>
<dbReference type="PROSITE" id="PS01359">
    <property type="entry name" value="ZF_PHD_1"/>
    <property type="match status" value="1"/>
</dbReference>
<dbReference type="STRING" id="4781.A0A0P1B6P5"/>
<protein>
    <recommendedName>
        <fullName evidence="6">PHD-type domain-containing protein</fullName>
    </recommendedName>
</protein>
<dbReference type="Pfam" id="PF00628">
    <property type="entry name" value="PHD"/>
    <property type="match status" value="1"/>
</dbReference>
<dbReference type="PROSITE" id="PS50016">
    <property type="entry name" value="ZF_PHD_2"/>
    <property type="match status" value="1"/>
</dbReference>
<feature type="region of interest" description="Disordered" evidence="5">
    <location>
        <begin position="310"/>
        <end position="450"/>
    </location>
</feature>
<keyword evidence="2 4" id="KW-0863">Zinc-finger</keyword>
<dbReference type="GO" id="GO:0006355">
    <property type="term" value="P:regulation of DNA-templated transcription"/>
    <property type="evidence" value="ECO:0007669"/>
    <property type="project" value="InterPro"/>
</dbReference>
<dbReference type="Gene3D" id="3.30.50.10">
    <property type="entry name" value="Erythroid Transcription Factor GATA-1, subunit A"/>
    <property type="match status" value="1"/>
</dbReference>
<keyword evidence="8" id="KW-1185">Reference proteome</keyword>
<evidence type="ECO:0000256" key="3">
    <source>
        <dbReference type="ARBA" id="ARBA00022833"/>
    </source>
</evidence>
<evidence type="ECO:0000256" key="2">
    <source>
        <dbReference type="ARBA" id="ARBA00022771"/>
    </source>
</evidence>
<feature type="compositionally biased region" description="Basic and acidic residues" evidence="5">
    <location>
        <begin position="353"/>
        <end position="364"/>
    </location>
</feature>
<dbReference type="GO" id="GO:0008270">
    <property type="term" value="F:zinc ion binding"/>
    <property type="evidence" value="ECO:0007669"/>
    <property type="project" value="UniProtKB-KW"/>
</dbReference>
<feature type="compositionally biased region" description="Basic residues" evidence="5">
    <location>
        <begin position="329"/>
        <end position="342"/>
    </location>
</feature>
<reference evidence="8" key="1">
    <citation type="submission" date="2014-09" db="EMBL/GenBank/DDBJ databases">
        <authorList>
            <person name="Sharma Rahul"/>
            <person name="Thines Marco"/>
        </authorList>
    </citation>
    <scope>NUCLEOTIDE SEQUENCE [LARGE SCALE GENOMIC DNA]</scope>
</reference>
<dbReference type="InterPro" id="IPR013088">
    <property type="entry name" value="Znf_NHR/GATA"/>
</dbReference>
<dbReference type="Gene3D" id="3.30.40.10">
    <property type="entry name" value="Zinc/RING finger domain, C3HC4 (zinc finger)"/>
    <property type="match status" value="1"/>
</dbReference>
<evidence type="ECO:0000313" key="7">
    <source>
        <dbReference type="EMBL" id="CEG49949.1"/>
    </source>
</evidence>
<feature type="region of interest" description="Disordered" evidence="5">
    <location>
        <begin position="464"/>
        <end position="556"/>
    </location>
</feature>
<evidence type="ECO:0000256" key="4">
    <source>
        <dbReference type="PROSITE-ProRule" id="PRU00146"/>
    </source>
</evidence>